<evidence type="ECO:0000313" key="1">
    <source>
        <dbReference type="EMBL" id="ANY68256.1"/>
    </source>
</evidence>
<organism evidence="1">
    <name type="scientific">Paenibacillus sp. BIHB 4019</name>
    <dbReference type="NCBI Taxonomy" id="1870819"/>
    <lineage>
        <taxon>Bacteria</taxon>
        <taxon>Bacillati</taxon>
        <taxon>Bacillota</taxon>
        <taxon>Bacilli</taxon>
        <taxon>Bacillales</taxon>
        <taxon>Paenibacillaceae</taxon>
        <taxon>Paenibacillus</taxon>
    </lineage>
</organism>
<dbReference type="RefSeq" id="WP_099519405.1">
    <property type="nucleotide sequence ID" value="NZ_CP016808.1"/>
</dbReference>
<protein>
    <submittedName>
        <fullName evidence="1">Nucleoside-diphosphate sugar epimerase</fullName>
    </submittedName>
</protein>
<sequence length="95" mass="10651">MQHIVTEIIEHLSHSNSQMARMLEAKRHVTVRMAEIVKSLPDHQPNFGGVDDLLGESQSLFGSVIAYLNSMAELQETLASQLSYMIKELNPGEEE</sequence>
<proteinExistence type="predicted"/>
<reference evidence="1" key="1">
    <citation type="submission" date="2016-08" db="EMBL/GenBank/DDBJ databases">
        <title>Complete Genome Seqeunce of Paenibacillus sp. BIHB 4019 from tea rhizoplane.</title>
        <authorList>
            <person name="Thakur R."/>
            <person name="Swarnkar M.K."/>
            <person name="Gulati A."/>
        </authorList>
    </citation>
    <scope>NUCLEOTIDE SEQUENCE [LARGE SCALE GENOMIC DNA]</scope>
    <source>
        <strain evidence="1">BIHB4019</strain>
    </source>
</reference>
<name>A0A1B2DKP0_9BACL</name>
<dbReference type="EMBL" id="CP016808">
    <property type="protein sequence ID" value="ANY68256.1"/>
    <property type="molecule type" value="Genomic_DNA"/>
</dbReference>
<dbReference type="AlphaFoldDB" id="A0A1B2DKP0"/>
<gene>
    <name evidence="1" type="ORF">BBD42_18570</name>
</gene>
<accession>A0A1B2DKP0</accession>